<dbReference type="Gene3D" id="2.40.50.90">
    <property type="match status" value="1"/>
</dbReference>
<dbReference type="Pfam" id="PF00565">
    <property type="entry name" value="SNase"/>
    <property type="match status" value="1"/>
</dbReference>
<dbReference type="InterPro" id="IPR035437">
    <property type="entry name" value="SNase_OB-fold_sf"/>
</dbReference>
<accession>A0A6C0BQL2</accession>
<protein>
    <recommendedName>
        <fullName evidence="1">TNase-like domain-containing protein</fullName>
    </recommendedName>
</protein>
<dbReference type="SUPFAM" id="SSF50199">
    <property type="entry name" value="Staphylococcal nuclease"/>
    <property type="match status" value="1"/>
</dbReference>
<proteinExistence type="predicted"/>
<dbReference type="EMBL" id="MN739208">
    <property type="protein sequence ID" value="QHS93678.1"/>
    <property type="molecule type" value="Genomic_DNA"/>
</dbReference>
<sequence length="176" mass="19901">MESWTYASLPKFSLACKQFELTKCLKVYDGDSFHIGVIINGHPFKYPCRLLHVNTAEIKTKCQAEKSMATLARDRVRELILGKIITVKRGDFEKWGRILCTVQCPDGKDLSDTLIQEHLAYPYEGTAKFQGINPPAEFSGCCTKRCQACPEGGRCPKCHQINTNCYMWSALLEQSQ</sequence>
<dbReference type="InterPro" id="IPR016071">
    <property type="entry name" value="Staphylococal_nuclease_OB-fold"/>
</dbReference>
<evidence type="ECO:0000259" key="1">
    <source>
        <dbReference type="Pfam" id="PF00565"/>
    </source>
</evidence>
<reference evidence="2" key="1">
    <citation type="journal article" date="2020" name="Nature">
        <title>Giant virus diversity and host interactions through global metagenomics.</title>
        <authorList>
            <person name="Schulz F."/>
            <person name="Roux S."/>
            <person name="Paez-Espino D."/>
            <person name="Jungbluth S."/>
            <person name="Walsh D.A."/>
            <person name="Denef V.J."/>
            <person name="McMahon K.D."/>
            <person name="Konstantinidis K.T."/>
            <person name="Eloe-Fadrosh E.A."/>
            <person name="Kyrpides N.C."/>
            <person name="Woyke T."/>
        </authorList>
    </citation>
    <scope>NUCLEOTIDE SEQUENCE</scope>
    <source>
        <strain evidence="2">GVMAG-M-3300018080-19</strain>
    </source>
</reference>
<evidence type="ECO:0000313" key="2">
    <source>
        <dbReference type="EMBL" id="QHS93678.1"/>
    </source>
</evidence>
<dbReference type="AlphaFoldDB" id="A0A6C0BQL2"/>
<feature type="domain" description="TNase-like" evidence="1">
    <location>
        <begin position="49"/>
        <end position="124"/>
    </location>
</feature>
<organism evidence="2">
    <name type="scientific">viral metagenome</name>
    <dbReference type="NCBI Taxonomy" id="1070528"/>
    <lineage>
        <taxon>unclassified sequences</taxon>
        <taxon>metagenomes</taxon>
        <taxon>organismal metagenomes</taxon>
    </lineage>
</organism>
<name>A0A6C0BQL2_9ZZZZ</name>